<evidence type="ECO:0000256" key="1">
    <source>
        <dbReference type="SAM" id="Phobius"/>
    </source>
</evidence>
<feature type="transmembrane region" description="Helical" evidence="1">
    <location>
        <begin position="81"/>
        <end position="108"/>
    </location>
</feature>
<evidence type="ECO:0000313" key="3">
    <source>
        <dbReference type="Proteomes" id="UP000272464"/>
    </source>
</evidence>
<gene>
    <name evidence="2" type="ORF">EJP77_19650</name>
</gene>
<dbReference type="PANTHER" id="PTHR35337">
    <property type="entry name" value="SLR1478 PROTEIN"/>
    <property type="match status" value="1"/>
</dbReference>
<dbReference type="InterPro" id="IPR002798">
    <property type="entry name" value="SpoIIM-like"/>
</dbReference>
<keyword evidence="1" id="KW-0812">Transmembrane</keyword>
<feature type="transmembrane region" description="Helical" evidence="1">
    <location>
        <begin position="16"/>
        <end position="34"/>
    </location>
</feature>
<dbReference type="Pfam" id="PF01944">
    <property type="entry name" value="SpoIIM"/>
    <property type="match status" value="1"/>
</dbReference>
<dbReference type="EMBL" id="RZNX01000014">
    <property type="protein sequence ID" value="RUT27897.1"/>
    <property type="molecule type" value="Genomic_DNA"/>
</dbReference>
<dbReference type="OrthoDB" id="161024at2"/>
<feature type="transmembrane region" description="Helical" evidence="1">
    <location>
        <begin position="128"/>
        <end position="152"/>
    </location>
</feature>
<accession>A0A3S1JL21</accession>
<dbReference type="Proteomes" id="UP000272464">
    <property type="component" value="Unassembled WGS sequence"/>
</dbReference>
<evidence type="ECO:0000313" key="2">
    <source>
        <dbReference type="EMBL" id="RUT27897.1"/>
    </source>
</evidence>
<keyword evidence="1" id="KW-1133">Transmembrane helix</keyword>
<sequence>MLSLRQFGIHLKNSRTYLWIAFMLFVVGFVLGMVNAEFLQRVVIDQLKGLQEVSGKLSQSTNPELSFFIFIFFNNAIKGVLMIYLGILAGVIPVFFLLVNGMVLGYLIEAQAAHGNNLADLIFKGLLPHGIIEIPAIIIASAFGIKFGIVSLKGLGRKITGKAERGAREWSVLAKSSLNVSFWIVILLLIAAIIESTLTFHLVKG</sequence>
<dbReference type="PANTHER" id="PTHR35337:SF1">
    <property type="entry name" value="SLR1478 PROTEIN"/>
    <property type="match status" value="1"/>
</dbReference>
<organism evidence="2 3">
    <name type="scientific">Paenibacillus zeisoli</name>
    <dbReference type="NCBI Taxonomy" id="2496267"/>
    <lineage>
        <taxon>Bacteria</taxon>
        <taxon>Bacillati</taxon>
        <taxon>Bacillota</taxon>
        <taxon>Bacilli</taxon>
        <taxon>Bacillales</taxon>
        <taxon>Paenibacillaceae</taxon>
        <taxon>Paenibacillus</taxon>
    </lineage>
</organism>
<keyword evidence="1" id="KW-0472">Membrane</keyword>
<reference evidence="2 3" key="1">
    <citation type="submission" date="2018-12" db="EMBL/GenBank/DDBJ databases">
        <authorList>
            <person name="Sun L."/>
            <person name="Chen Z."/>
        </authorList>
    </citation>
    <scope>NUCLEOTIDE SEQUENCE [LARGE SCALE GENOMIC DNA]</scope>
    <source>
        <strain evidence="2 3">3-5-3</strain>
    </source>
</reference>
<proteinExistence type="predicted"/>
<feature type="transmembrane region" description="Helical" evidence="1">
    <location>
        <begin position="172"/>
        <end position="194"/>
    </location>
</feature>
<protein>
    <submittedName>
        <fullName evidence="2">Stage II sporulation protein M</fullName>
    </submittedName>
</protein>
<keyword evidence="3" id="KW-1185">Reference proteome</keyword>
<comment type="caution">
    <text evidence="2">The sequence shown here is derived from an EMBL/GenBank/DDBJ whole genome shotgun (WGS) entry which is preliminary data.</text>
</comment>
<dbReference type="AlphaFoldDB" id="A0A3S1JL21"/>
<name>A0A3S1JL21_9BACL</name>
<dbReference type="RefSeq" id="WP_127200963.1">
    <property type="nucleotide sequence ID" value="NZ_RZNX01000014.1"/>
</dbReference>